<protein>
    <submittedName>
        <fullName evidence="1">Uncharacterized protein</fullName>
    </submittedName>
</protein>
<evidence type="ECO:0000313" key="2">
    <source>
        <dbReference type="Proteomes" id="UP000321691"/>
    </source>
</evidence>
<organism evidence="1 2">
    <name type="scientific">Levilactobacillus spicheri</name>
    <dbReference type="NCBI Taxonomy" id="216463"/>
    <lineage>
        <taxon>Bacteria</taxon>
        <taxon>Bacillati</taxon>
        <taxon>Bacillota</taxon>
        <taxon>Bacilli</taxon>
        <taxon>Lactobacillales</taxon>
        <taxon>Lactobacillaceae</taxon>
        <taxon>Levilactobacillus</taxon>
    </lineage>
</organism>
<gene>
    <name evidence="1" type="ORF">LSP04_01710</name>
</gene>
<reference evidence="1 2" key="1">
    <citation type="submission" date="2019-07" db="EMBL/GenBank/DDBJ databases">
        <title>Whole genome shotgun sequence of Lactobacillus spicheri NBRC 107155.</title>
        <authorList>
            <person name="Hosoyama A."/>
            <person name="Uohara A."/>
            <person name="Ohji S."/>
            <person name="Ichikawa N."/>
        </authorList>
    </citation>
    <scope>NUCLEOTIDE SEQUENCE [LARGE SCALE GENOMIC DNA]</scope>
    <source>
        <strain evidence="1 2">NBRC 107155</strain>
    </source>
</reference>
<dbReference type="RefSeq" id="WP_056963141.1">
    <property type="nucleotide sequence ID" value="NZ_BJZI01000003.1"/>
</dbReference>
<comment type="caution">
    <text evidence="1">The sequence shown here is derived from an EMBL/GenBank/DDBJ whole genome shotgun (WGS) entry which is preliminary data.</text>
</comment>
<sequence length="145" mass="15749">MEKKEELNLVSGKVGLMRFDAGSSNLDIPAQVQVISTSEKNRYVDGERTETVEKIALSVLDTKVVAVAERVGVSLSDMPAIFAEIQDPEMVKKLTGQSDKLVGKILSTANASLALRWVAFGRSGGWNGLKLVLDPIQAFSRKESK</sequence>
<dbReference type="Proteomes" id="UP000321691">
    <property type="component" value="Unassembled WGS sequence"/>
</dbReference>
<name>A0ABQ0WL47_9LACO</name>
<accession>A0ABQ0WL47</accession>
<dbReference type="EMBL" id="BJZI01000003">
    <property type="protein sequence ID" value="GEO65752.1"/>
    <property type="molecule type" value="Genomic_DNA"/>
</dbReference>
<keyword evidence="2" id="KW-1185">Reference proteome</keyword>
<evidence type="ECO:0000313" key="1">
    <source>
        <dbReference type="EMBL" id="GEO65752.1"/>
    </source>
</evidence>
<proteinExistence type="predicted"/>